<evidence type="ECO:0000313" key="1">
    <source>
        <dbReference type="EMBL" id="KXA96680.1"/>
    </source>
</evidence>
<sequence>MTTCEGTLGGIAKYLNISKDMVELAEHTLLDYLGDSGKDIIEVDGDLVVIYADFSGTAISKNSGIIMSKVG</sequence>
<proteinExistence type="predicted"/>
<organism evidence="1 2">
    <name type="scientific">candidate division MSBL1 archaeon SCGC-AAA259I14</name>
    <dbReference type="NCBI Taxonomy" id="1698268"/>
    <lineage>
        <taxon>Archaea</taxon>
        <taxon>Methanobacteriati</taxon>
        <taxon>Methanobacteriota</taxon>
        <taxon>candidate division MSBL1</taxon>
    </lineage>
</organism>
<dbReference type="Proteomes" id="UP000070414">
    <property type="component" value="Unassembled WGS sequence"/>
</dbReference>
<comment type="caution">
    <text evidence="1">The sequence shown here is derived from an EMBL/GenBank/DDBJ whole genome shotgun (WGS) entry which is preliminary data.</text>
</comment>
<dbReference type="EMBL" id="LHXS01000049">
    <property type="protein sequence ID" value="KXA96680.1"/>
    <property type="molecule type" value="Genomic_DNA"/>
</dbReference>
<evidence type="ECO:0000313" key="2">
    <source>
        <dbReference type="Proteomes" id="UP000070414"/>
    </source>
</evidence>
<accession>A0A133URC0</accession>
<feature type="non-terminal residue" evidence="1">
    <location>
        <position position="71"/>
    </location>
</feature>
<reference evidence="1 2" key="1">
    <citation type="journal article" date="2016" name="Sci. Rep.">
        <title>Metabolic traits of an uncultured archaeal lineage -MSBL1- from brine pools of the Red Sea.</title>
        <authorList>
            <person name="Mwirichia R."/>
            <person name="Alam I."/>
            <person name="Rashid M."/>
            <person name="Vinu M."/>
            <person name="Ba-Alawi W."/>
            <person name="Anthony Kamau A."/>
            <person name="Kamanda Ngugi D."/>
            <person name="Goker M."/>
            <person name="Klenk H.P."/>
            <person name="Bajic V."/>
            <person name="Stingl U."/>
        </authorList>
    </citation>
    <scope>NUCLEOTIDE SEQUENCE [LARGE SCALE GENOMIC DNA]</scope>
    <source>
        <strain evidence="1">SCGC-AAA259I14</strain>
    </source>
</reference>
<dbReference type="AlphaFoldDB" id="A0A133URC0"/>
<keyword evidence="2" id="KW-1185">Reference proteome</keyword>
<name>A0A133URC0_9EURY</name>
<protein>
    <submittedName>
        <fullName evidence="1">Uncharacterized protein</fullName>
    </submittedName>
</protein>
<gene>
    <name evidence="1" type="ORF">AKJ38_02825</name>
</gene>